<dbReference type="Gene3D" id="3.60.40.10">
    <property type="entry name" value="PPM-type phosphatase domain"/>
    <property type="match status" value="1"/>
</dbReference>
<dbReference type="Pfam" id="PF07228">
    <property type="entry name" value="SpoIIE"/>
    <property type="match status" value="1"/>
</dbReference>
<dbReference type="InterPro" id="IPR052016">
    <property type="entry name" value="Bact_Sigma-Reg"/>
</dbReference>
<dbReference type="InterPro" id="IPR035965">
    <property type="entry name" value="PAS-like_dom_sf"/>
</dbReference>
<dbReference type="SUPFAM" id="SSF81606">
    <property type="entry name" value="PP2C-like"/>
    <property type="match status" value="1"/>
</dbReference>
<organism evidence="3 4">
    <name type="scientific">Streptomyces beijiangensis</name>
    <dbReference type="NCBI Taxonomy" id="163361"/>
    <lineage>
        <taxon>Bacteria</taxon>
        <taxon>Bacillati</taxon>
        <taxon>Actinomycetota</taxon>
        <taxon>Actinomycetes</taxon>
        <taxon>Kitasatosporales</taxon>
        <taxon>Streptomycetaceae</taxon>
        <taxon>Streptomyces</taxon>
    </lineage>
</organism>
<dbReference type="PANTHER" id="PTHR43156">
    <property type="entry name" value="STAGE II SPORULATION PROTEIN E-RELATED"/>
    <property type="match status" value="1"/>
</dbReference>
<accession>A0A939F5W5</accession>
<dbReference type="PANTHER" id="PTHR43156:SF2">
    <property type="entry name" value="STAGE II SPORULATION PROTEIN E"/>
    <property type="match status" value="1"/>
</dbReference>
<dbReference type="Gene3D" id="3.30.450.40">
    <property type="match status" value="1"/>
</dbReference>
<reference evidence="3" key="1">
    <citation type="submission" date="2021-03" db="EMBL/GenBank/DDBJ databases">
        <title>Streptomyces poriferae sp. nov., a novel marine sponge-derived Actinobacteria species with anti-MRSA activity.</title>
        <authorList>
            <person name="Sandoval-Powers M."/>
            <person name="Kralova S."/>
            <person name="Nguyen G.-S."/>
            <person name="Fawwal D."/>
            <person name="Degnes K."/>
            <person name="Klinkenberg G."/>
            <person name="Sletta H."/>
            <person name="Wentzel A."/>
            <person name="Liles M.R."/>
        </authorList>
    </citation>
    <scope>NUCLEOTIDE SEQUENCE</scope>
    <source>
        <strain evidence="3">DSM 41794</strain>
    </source>
</reference>
<dbReference type="Proteomes" id="UP000664167">
    <property type="component" value="Unassembled WGS sequence"/>
</dbReference>
<evidence type="ECO:0000313" key="4">
    <source>
        <dbReference type="Proteomes" id="UP000664167"/>
    </source>
</evidence>
<dbReference type="InterPro" id="IPR036457">
    <property type="entry name" value="PPM-type-like_dom_sf"/>
</dbReference>
<name>A0A939F5W5_9ACTN</name>
<dbReference type="InterPro" id="IPR013656">
    <property type="entry name" value="PAS_4"/>
</dbReference>
<dbReference type="NCBIfam" id="TIGR00229">
    <property type="entry name" value="sensory_box"/>
    <property type="match status" value="1"/>
</dbReference>
<dbReference type="CDD" id="cd00130">
    <property type="entry name" value="PAS"/>
    <property type="match status" value="1"/>
</dbReference>
<dbReference type="PROSITE" id="PS50112">
    <property type="entry name" value="PAS"/>
    <property type="match status" value="1"/>
</dbReference>
<evidence type="ECO:0000259" key="2">
    <source>
        <dbReference type="PROSITE" id="PS50112"/>
    </source>
</evidence>
<gene>
    <name evidence="3" type="ORF">J0695_09685</name>
</gene>
<proteinExistence type="predicted"/>
<protein>
    <submittedName>
        <fullName evidence="3">SpoIIE family protein phosphatase</fullName>
    </submittedName>
</protein>
<dbReference type="InterPro" id="IPR000014">
    <property type="entry name" value="PAS"/>
</dbReference>
<dbReference type="Pfam" id="PF08448">
    <property type="entry name" value="PAS_4"/>
    <property type="match status" value="1"/>
</dbReference>
<dbReference type="GO" id="GO:0016791">
    <property type="term" value="F:phosphatase activity"/>
    <property type="evidence" value="ECO:0007669"/>
    <property type="project" value="TreeGrafter"/>
</dbReference>
<dbReference type="Gene3D" id="3.30.450.20">
    <property type="entry name" value="PAS domain"/>
    <property type="match status" value="1"/>
</dbReference>
<dbReference type="InterPro" id="IPR029016">
    <property type="entry name" value="GAF-like_dom_sf"/>
</dbReference>
<dbReference type="InterPro" id="IPR001932">
    <property type="entry name" value="PPM-type_phosphatase-like_dom"/>
</dbReference>
<sequence>MTGRDGPPPPPLDQVLLAALAEGTSAGVAVLDTELRYLYVNPALERLNGVPAAEHLGRTIAEVLPDVDARVDVLRLVLADGHPRETTSSGQTRAPSGLEKRYWHGAYHRLELNGRIHGLVGIVLEVSASRQQQRELERARQHLSLLDTAATSIGTTLDMDTTCRELAEFVVPDLADLASVEVFPPVVGPSVRPAPAGVLRLRRAAMAAVPRLRDAVGQFGEPGQYVDYQEDAANPRCLAANQPVMENLYSDEQISRSAPDPERVAAYRVLGLHSALVVPLTSRSHPLGTLTLVRAGDSPVFAEEDVVVARELAGRAAVHLDHARHYAREHGIALELQRSLLSEPRGRHPHIEVATRYVPADRGAVVGGDWFDVVPLSDGRHLKAMGDVMGHGVEAAVAMSHYRALLRLLAEDDLEPHQILERLDLMVERSGLDRAATCLLAVVDRFHSECQISSAGHLPPVFIDPYEGARLVPVPVGPPLGTGFGGYESTTVSCGPGTIVFMYTDGLVERRGEDIDVSLNRLTSLKVPSSGRLDDLLEDTLERFGQDAEDDIAVLASRIRNDPG</sequence>
<evidence type="ECO:0000313" key="3">
    <source>
        <dbReference type="EMBL" id="MBO0512084.1"/>
    </source>
</evidence>
<dbReference type="Pfam" id="PF01590">
    <property type="entry name" value="GAF"/>
    <property type="match status" value="1"/>
</dbReference>
<evidence type="ECO:0000256" key="1">
    <source>
        <dbReference type="ARBA" id="ARBA00022801"/>
    </source>
</evidence>
<keyword evidence="4" id="KW-1185">Reference proteome</keyword>
<keyword evidence="1" id="KW-0378">Hydrolase</keyword>
<dbReference type="RefSeq" id="WP_206961483.1">
    <property type="nucleotide sequence ID" value="NZ_BAAAJJ010000003.1"/>
</dbReference>
<dbReference type="EMBL" id="JAFLRJ010000085">
    <property type="protein sequence ID" value="MBO0512084.1"/>
    <property type="molecule type" value="Genomic_DNA"/>
</dbReference>
<feature type="domain" description="PAS" evidence="2">
    <location>
        <begin position="13"/>
        <end position="64"/>
    </location>
</feature>
<comment type="caution">
    <text evidence="3">The sequence shown here is derived from an EMBL/GenBank/DDBJ whole genome shotgun (WGS) entry which is preliminary data.</text>
</comment>
<dbReference type="AlphaFoldDB" id="A0A939F5W5"/>
<dbReference type="SMART" id="SM00331">
    <property type="entry name" value="PP2C_SIG"/>
    <property type="match status" value="1"/>
</dbReference>
<dbReference type="InterPro" id="IPR003018">
    <property type="entry name" value="GAF"/>
</dbReference>
<dbReference type="SUPFAM" id="SSF55781">
    <property type="entry name" value="GAF domain-like"/>
    <property type="match status" value="1"/>
</dbReference>
<dbReference type="SUPFAM" id="SSF55785">
    <property type="entry name" value="PYP-like sensor domain (PAS domain)"/>
    <property type="match status" value="1"/>
</dbReference>
<dbReference type="SMART" id="SM00065">
    <property type="entry name" value="GAF"/>
    <property type="match status" value="1"/>
</dbReference>